<organism evidence="10 11">
    <name type="scientific">Drosophila guanche</name>
    <name type="common">Fruit fly</name>
    <dbReference type="NCBI Taxonomy" id="7266"/>
    <lineage>
        <taxon>Eukaryota</taxon>
        <taxon>Metazoa</taxon>
        <taxon>Ecdysozoa</taxon>
        <taxon>Arthropoda</taxon>
        <taxon>Hexapoda</taxon>
        <taxon>Insecta</taxon>
        <taxon>Pterygota</taxon>
        <taxon>Neoptera</taxon>
        <taxon>Endopterygota</taxon>
        <taxon>Diptera</taxon>
        <taxon>Brachycera</taxon>
        <taxon>Muscomorpha</taxon>
        <taxon>Ephydroidea</taxon>
        <taxon>Drosophilidae</taxon>
        <taxon>Drosophila</taxon>
        <taxon>Sophophora</taxon>
    </lineage>
</organism>
<dbReference type="InterPro" id="IPR036915">
    <property type="entry name" value="Cyclin-like_sf"/>
</dbReference>
<feature type="domain" description="Retinoblastoma-associated protein A-box" evidence="9">
    <location>
        <begin position="405"/>
        <end position="589"/>
    </location>
</feature>
<evidence type="ECO:0000259" key="9">
    <source>
        <dbReference type="SMART" id="SM01368"/>
    </source>
</evidence>
<keyword evidence="7" id="KW-0131">Cell cycle</keyword>
<dbReference type="Pfam" id="PF01857">
    <property type="entry name" value="RB_B"/>
    <property type="match status" value="1"/>
</dbReference>
<evidence type="ECO:0000259" key="8">
    <source>
        <dbReference type="SMART" id="SM01367"/>
    </source>
</evidence>
<evidence type="ECO:0000256" key="2">
    <source>
        <dbReference type="ARBA" id="ARBA00009475"/>
    </source>
</evidence>
<dbReference type="GO" id="GO:0030154">
    <property type="term" value="P:cell differentiation"/>
    <property type="evidence" value="ECO:0007669"/>
    <property type="project" value="TreeGrafter"/>
</dbReference>
<dbReference type="Gene3D" id="1.10.472.140">
    <property type="match status" value="1"/>
</dbReference>
<dbReference type="SMART" id="SM01367">
    <property type="entry name" value="DUF3452"/>
    <property type="match status" value="1"/>
</dbReference>
<dbReference type="GO" id="GO:0000977">
    <property type="term" value="F:RNA polymerase II transcription regulatory region sequence-specific DNA binding"/>
    <property type="evidence" value="ECO:0007669"/>
    <property type="project" value="TreeGrafter"/>
</dbReference>
<keyword evidence="11" id="KW-1185">Reference proteome</keyword>
<dbReference type="PANTHER" id="PTHR13742">
    <property type="entry name" value="RETINOBLASTOMA-ASSOCIATED PROTEIN RB -RELATED"/>
    <property type="match status" value="1"/>
</dbReference>
<feature type="domain" description="Retinoblastoma-associated protein N-terminal" evidence="8">
    <location>
        <begin position="110"/>
        <end position="257"/>
    </location>
</feature>
<dbReference type="AlphaFoldDB" id="A0A3B0K8Z2"/>
<dbReference type="CDD" id="cd20548">
    <property type="entry name" value="CYCLIN_RB-like"/>
    <property type="match status" value="1"/>
</dbReference>
<evidence type="ECO:0000313" key="11">
    <source>
        <dbReference type="Proteomes" id="UP000268350"/>
    </source>
</evidence>
<dbReference type="EMBL" id="OUUW01000018">
    <property type="protein sequence ID" value="SPP89142.1"/>
    <property type="molecule type" value="Genomic_DNA"/>
</dbReference>
<evidence type="ECO:0000256" key="3">
    <source>
        <dbReference type="ARBA" id="ARBA00022491"/>
    </source>
</evidence>
<dbReference type="InterPro" id="IPR024599">
    <property type="entry name" value="RB_N"/>
</dbReference>
<dbReference type="SUPFAM" id="SSF47954">
    <property type="entry name" value="Cyclin-like"/>
    <property type="match status" value="2"/>
</dbReference>
<dbReference type="GO" id="GO:0006357">
    <property type="term" value="P:regulation of transcription by RNA polymerase II"/>
    <property type="evidence" value="ECO:0007669"/>
    <property type="project" value="InterPro"/>
</dbReference>
<keyword evidence="4" id="KW-0805">Transcription regulation</keyword>
<evidence type="ECO:0000256" key="7">
    <source>
        <dbReference type="ARBA" id="ARBA00023306"/>
    </source>
</evidence>
<dbReference type="Gene3D" id="1.10.472.10">
    <property type="entry name" value="Cyclin-like"/>
    <property type="match status" value="2"/>
</dbReference>
<dbReference type="GO" id="GO:2000134">
    <property type="term" value="P:negative regulation of G1/S transition of mitotic cell cycle"/>
    <property type="evidence" value="ECO:0007669"/>
    <property type="project" value="TreeGrafter"/>
</dbReference>
<evidence type="ECO:0000256" key="5">
    <source>
        <dbReference type="ARBA" id="ARBA00023163"/>
    </source>
</evidence>
<dbReference type="OrthoDB" id="844594at2759"/>
<comment type="similarity">
    <text evidence="2">Belongs to the retinoblastoma protein (RB) family.</text>
</comment>
<dbReference type="PANTHER" id="PTHR13742:SF17">
    <property type="entry name" value="RE32990P-RELATED"/>
    <property type="match status" value="1"/>
</dbReference>
<dbReference type="Pfam" id="PF11934">
    <property type="entry name" value="DUF3452"/>
    <property type="match status" value="1"/>
</dbReference>
<accession>A0A3B0K8Z2</accession>
<dbReference type="Proteomes" id="UP000268350">
    <property type="component" value="Unassembled WGS sequence"/>
</dbReference>
<evidence type="ECO:0000256" key="4">
    <source>
        <dbReference type="ARBA" id="ARBA00023015"/>
    </source>
</evidence>
<proteinExistence type="inferred from homology"/>
<evidence type="ECO:0000256" key="6">
    <source>
        <dbReference type="ARBA" id="ARBA00023242"/>
    </source>
</evidence>
<dbReference type="GO" id="GO:0005634">
    <property type="term" value="C:nucleus"/>
    <property type="evidence" value="ECO:0007669"/>
    <property type="project" value="UniProtKB-SubCell"/>
</dbReference>
<dbReference type="Pfam" id="PF01858">
    <property type="entry name" value="RB_A"/>
    <property type="match status" value="1"/>
</dbReference>
<keyword evidence="5" id="KW-0804">Transcription</keyword>
<dbReference type="InterPro" id="IPR002720">
    <property type="entry name" value="RB_A"/>
</dbReference>
<comment type="subcellular location">
    <subcellularLocation>
        <location evidence="1">Nucleus</location>
    </subcellularLocation>
</comment>
<protein>
    <submittedName>
        <fullName evidence="10">Blast:Retinoblastoma family protein</fullName>
    </submittedName>
</protein>
<reference evidence="11" key="1">
    <citation type="submission" date="2018-01" db="EMBL/GenBank/DDBJ databases">
        <authorList>
            <person name="Alioto T."/>
            <person name="Alioto T."/>
        </authorList>
    </citation>
    <scope>NUCLEOTIDE SEQUENCE [LARGE SCALE GENOMIC DNA]</scope>
</reference>
<dbReference type="InterPro" id="IPR028309">
    <property type="entry name" value="RB_fam"/>
</dbReference>
<dbReference type="InterPro" id="IPR002719">
    <property type="entry name" value="RB_B"/>
</dbReference>
<name>A0A3B0K8Z2_DROGU</name>
<dbReference type="STRING" id="7266.A0A3B0K8Z2"/>
<dbReference type="SMART" id="SM01368">
    <property type="entry name" value="RB_A"/>
    <property type="match status" value="1"/>
</dbReference>
<sequence>MSNDGQEQELGAEVVSGAVVTDDTLEITKAKYTNLCRELNMDSQTEEDGWSMYLDVGQRCVMEVSSSRGRAVPSPPLSPTRIHTNLKSDIFQGDSTMWLCCALFAACRRSSTPTVIGQDAMVRGNCVSLNNLLRCCQMSIYDFKTKIKQWCDMANLTKEFVSEIAVLDRKFSITFTLYKRFRNIFDKIFNCPPNEKRHSKYSSLHANHANGKCSYIKLDDICWRLFLCAKNQKPSTTVDLVTSFNLMICCIDLIYNNVLAERRTDLINPKFDGLPSNWTEVDFRANPHCILSYFCDMTEEAKAMKATTFREIMSSFFQTKTIYGHERTMLGLLSNENFERNLKSLNISYEQYVLSVGEFDERILSAYDASDHTNLNDQALRPPATPLTRKQDLPAQPAMAGEKFEPVLNATNNVKQLRAFDRITEPTDYVKQAGEEVNAKLLKIIEGIKSKFLAHYPSGEAKSRFRLAKSFYFYLLDQILQAEIKNKPEFDLKRLLVQKISLVNFNITLMACCVELVLEAYKTELKFPWVLKCFSISAFEFQKIIEIVVRHGSHEGCLNRSLIKHLNSIEETCLERLAWASDSPVWDMIATAPKPLPTHYDVNCDRTAGALQIFLRKVYLLGWLRILKLCSELSVVDKAPERIWHIFEHSITQKTDLMKDRHLDQIIMCAIYIYIRVSKLEEPKFSDIMRAYRNQPQAVNSVYREVLIGLNDDGEPKVKDIIYFYNNKYVPLMKQFAIDYLNMTPDVTGCKIKAADLLLSPHPSERAAQPKKVTQNHSLYVTQMPKNEIQQSPNQMVYEFYRSPAKDLQLMNEKVRGGKRMLSFGDEPGLGQSETKRINLPTHLSQIKAVMDDRESEPREPK</sequence>
<dbReference type="GO" id="GO:0005667">
    <property type="term" value="C:transcription regulator complex"/>
    <property type="evidence" value="ECO:0007669"/>
    <property type="project" value="TreeGrafter"/>
</dbReference>
<keyword evidence="6" id="KW-0539">Nucleus</keyword>
<dbReference type="GO" id="GO:0000785">
    <property type="term" value="C:chromatin"/>
    <property type="evidence" value="ECO:0007669"/>
    <property type="project" value="TreeGrafter"/>
</dbReference>
<gene>
    <name evidence="10" type="ORF">DGUA_6G019383</name>
</gene>
<evidence type="ECO:0000256" key="1">
    <source>
        <dbReference type="ARBA" id="ARBA00004123"/>
    </source>
</evidence>
<keyword evidence="3" id="KW-0678">Repressor</keyword>
<evidence type="ECO:0000313" key="10">
    <source>
        <dbReference type="EMBL" id="SPP89142.1"/>
    </source>
</evidence>